<reference evidence="2 3" key="1">
    <citation type="submission" date="2019-10" db="EMBL/GenBank/DDBJ databases">
        <title>Dictyobacter vulcani sp. nov., within the class Ktedonobacteria, isolated from soil of volcanic Mt. Zao.</title>
        <authorList>
            <person name="Zheng Y."/>
            <person name="Wang C.M."/>
            <person name="Sakai Y."/>
            <person name="Abe K."/>
            <person name="Yokota A."/>
            <person name="Yabe S."/>
        </authorList>
    </citation>
    <scope>NUCLEOTIDE SEQUENCE [LARGE SCALE GENOMIC DNA]</scope>
    <source>
        <strain evidence="2 3">W12</strain>
    </source>
</reference>
<protein>
    <submittedName>
        <fullName evidence="2">Uncharacterized protein</fullName>
    </submittedName>
</protein>
<evidence type="ECO:0000313" key="3">
    <source>
        <dbReference type="Proteomes" id="UP000326912"/>
    </source>
</evidence>
<proteinExistence type="predicted"/>
<comment type="caution">
    <text evidence="2">The sequence shown here is derived from an EMBL/GenBank/DDBJ whole genome shotgun (WGS) entry which is preliminary data.</text>
</comment>
<dbReference type="EMBL" id="BKZW01000002">
    <property type="protein sequence ID" value="GER89788.1"/>
    <property type="molecule type" value="Genomic_DNA"/>
</dbReference>
<feature type="transmembrane region" description="Helical" evidence="1">
    <location>
        <begin position="67"/>
        <end position="87"/>
    </location>
</feature>
<dbReference type="Proteomes" id="UP000326912">
    <property type="component" value="Unassembled WGS sequence"/>
</dbReference>
<evidence type="ECO:0000313" key="2">
    <source>
        <dbReference type="EMBL" id="GER89788.1"/>
    </source>
</evidence>
<keyword evidence="3" id="KW-1185">Reference proteome</keyword>
<evidence type="ECO:0000256" key="1">
    <source>
        <dbReference type="SAM" id="Phobius"/>
    </source>
</evidence>
<dbReference type="AlphaFoldDB" id="A0A5J4KJ94"/>
<name>A0A5J4KJ94_9CHLR</name>
<keyword evidence="1" id="KW-0472">Membrane</keyword>
<organism evidence="2 3">
    <name type="scientific">Dictyobacter vulcani</name>
    <dbReference type="NCBI Taxonomy" id="2607529"/>
    <lineage>
        <taxon>Bacteria</taxon>
        <taxon>Bacillati</taxon>
        <taxon>Chloroflexota</taxon>
        <taxon>Ktedonobacteria</taxon>
        <taxon>Ktedonobacterales</taxon>
        <taxon>Dictyobacteraceae</taxon>
        <taxon>Dictyobacter</taxon>
    </lineage>
</organism>
<sequence length="249" mass="27505">MAEEVVVEGLGLGDVPDGAAVLDEVAFMAVDGGFADTEFAGNLGCSESTGKGFQDIELACRGKFYDLLAACAFLLIQVILLLLLGGFERRIAIRDIGSERDEGSADQLDAGFRWDMHMGAIANLGDRRFGGMDMPDVIMPIEVEGGYRYGKQGHQAAATADREMDMISLMFEADDQLMDRFQGGVGMAIIHNIIGITPFLEGQRREICYTSNRRVQWVNLNHITQKNLSSRLYNSSKRVEKPKHKYLET</sequence>
<keyword evidence="1" id="KW-0812">Transmembrane</keyword>
<accession>A0A5J4KJ94</accession>
<keyword evidence="1" id="KW-1133">Transmembrane helix</keyword>
<gene>
    <name evidence="2" type="ORF">KDW_39500</name>
</gene>